<evidence type="ECO:0000256" key="1">
    <source>
        <dbReference type="SAM" id="Phobius"/>
    </source>
</evidence>
<dbReference type="RefSeq" id="WP_002949057.1">
    <property type="nucleotide sequence ID" value="NZ_JACLZK010000001.1"/>
</dbReference>
<keyword evidence="1" id="KW-1133">Transmembrane helix</keyword>
<reference evidence="2 3" key="1">
    <citation type="submission" date="2020-08" db="EMBL/GenBank/DDBJ databases">
        <title>Complete genome and description of Campylobacter massiliensis Marseille-Q3452 sp. nov.</title>
        <authorList>
            <person name="Antezack A."/>
        </authorList>
    </citation>
    <scope>NUCLEOTIDE SEQUENCE [LARGE SCALE GENOMIC DNA]</scope>
    <source>
        <strain evidence="2 3">Marseille-Q3452</strain>
    </source>
</reference>
<keyword evidence="1" id="KW-0472">Membrane</keyword>
<name>A0A842J1V2_9BACT</name>
<accession>A0A842J1V2</accession>
<organism evidence="2 3">
    <name type="scientific">Campylobacter massiliensis</name>
    <dbReference type="NCBI Taxonomy" id="2762557"/>
    <lineage>
        <taxon>Bacteria</taxon>
        <taxon>Pseudomonadati</taxon>
        <taxon>Campylobacterota</taxon>
        <taxon>Epsilonproteobacteria</taxon>
        <taxon>Campylobacterales</taxon>
        <taxon>Campylobacteraceae</taxon>
        <taxon>Campylobacter</taxon>
    </lineage>
</organism>
<dbReference type="EMBL" id="JACLZK010000001">
    <property type="protein sequence ID" value="MBC2881727.1"/>
    <property type="molecule type" value="Genomic_DNA"/>
</dbReference>
<evidence type="ECO:0000313" key="2">
    <source>
        <dbReference type="EMBL" id="MBC2881727.1"/>
    </source>
</evidence>
<protein>
    <submittedName>
        <fullName evidence="2">Uncharacterized protein</fullName>
    </submittedName>
</protein>
<dbReference type="Proteomes" id="UP000552683">
    <property type="component" value="Unassembled WGS sequence"/>
</dbReference>
<keyword evidence="3" id="KW-1185">Reference proteome</keyword>
<feature type="transmembrane region" description="Helical" evidence="1">
    <location>
        <begin position="28"/>
        <end position="54"/>
    </location>
</feature>
<dbReference type="AlphaFoldDB" id="A0A842J1V2"/>
<comment type="caution">
    <text evidence="2">The sequence shown here is derived from an EMBL/GenBank/DDBJ whole genome shotgun (WGS) entry which is preliminary data.</text>
</comment>
<proteinExistence type="predicted"/>
<evidence type="ECO:0000313" key="3">
    <source>
        <dbReference type="Proteomes" id="UP000552683"/>
    </source>
</evidence>
<sequence>MEFLSFLFLAIAVFIAWKKPEKEGLAFGAFAVGTAICFIMFFIASWTSLLPYAAY</sequence>
<keyword evidence="1" id="KW-0812">Transmembrane</keyword>
<dbReference type="GeneID" id="77169348"/>
<gene>
    <name evidence="2" type="ORF">H7R39_00265</name>
</gene>